<dbReference type="GO" id="GO:0004857">
    <property type="term" value="F:enzyme inhibitor activity"/>
    <property type="evidence" value="ECO:0007669"/>
    <property type="project" value="InterPro"/>
</dbReference>
<protein>
    <submittedName>
        <fullName evidence="5">Invertase inhibitor</fullName>
    </submittedName>
</protein>
<evidence type="ECO:0000313" key="6">
    <source>
        <dbReference type="Proteomes" id="UP000236161"/>
    </source>
</evidence>
<dbReference type="AlphaFoldDB" id="A0A2I0AYQ1"/>
<keyword evidence="2" id="KW-1015">Disulfide bond</keyword>
<dbReference type="OrthoDB" id="1915198at2759"/>
<gene>
    <name evidence="5" type="ORF">AXF42_Ash006299</name>
</gene>
<dbReference type="PANTHER" id="PTHR35357">
    <property type="entry name" value="OS02G0537100 PROTEIN"/>
    <property type="match status" value="1"/>
</dbReference>
<dbReference type="EMBL" id="KZ451935">
    <property type="protein sequence ID" value="PKA60665.1"/>
    <property type="molecule type" value="Genomic_DNA"/>
</dbReference>
<dbReference type="NCBIfam" id="TIGR01614">
    <property type="entry name" value="PME_inhib"/>
    <property type="match status" value="1"/>
</dbReference>
<evidence type="ECO:0000256" key="2">
    <source>
        <dbReference type="ARBA" id="ARBA00023157"/>
    </source>
</evidence>
<proteinExistence type="inferred from homology"/>
<dbReference type="SUPFAM" id="SSF101148">
    <property type="entry name" value="Plant invertase/pectin methylesterase inhibitor"/>
    <property type="match status" value="1"/>
</dbReference>
<dbReference type="InterPro" id="IPR006501">
    <property type="entry name" value="Pectinesterase_inhib_dom"/>
</dbReference>
<keyword evidence="1 4" id="KW-0732">Signal</keyword>
<dbReference type="PANTHER" id="PTHR35357:SF17">
    <property type="entry name" value="PECTINESTERASE INHIBITOR 12"/>
    <property type="match status" value="1"/>
</dbReference>
<evidence type="ECO:0000256" key="1">
    <source>
        <dbReference type="ARBA" id="ARBA00022729"/>
    </source>
</evidence>
<reference evidence="5 6" key="1">
    <citation type="journal article" date="2017" name="Nature">
        <title>The Apostasia genome and the evolution of orchids.</title>
        <authorList>
            <person name="Zhang G.Q."/>
            <person name="Liu K.W."/>
            <person name="Li Z."/>
            <person name="Lohaus R."/>
            <person name="Hsiao Y.Y."/>
            <person name="Niu S.C."/>
            <person name="Wang J.Y."/>
            <person name="Lin Y.C."/>
            <person name="Xu Q."/>
            <person name="Chen L.J."/>
            <person name="Yoshida K."/>
            <person name="Fujiwara S."/>
            <person name="Wang Z.W."/>
            <person name="Zhang Y.Q."/>
            <person name="Mitsuda N."/>
            <person name="Wang M."/>
            <person name="Liu G.H."/>
            <person name="Pecoraro L."/>
            <person name="Huang H.X."/>
            <person name="Xiao X.J."/>
            <person name="Lin M."/>
            <person name="Wu X.Y."/>
            <person name="Wu W.L."/>
            <person name="Chen Y.Y."/>
            <person name="Chang S.B."/>
            <person name="Sakamoto S."/>
            <person name="Ohme-Takagi M."/>
            <person name="Yagi M."/>
            <person name="Zeng S.J."/>
            <person name="Shen C.Y."/>
            <person name="Yeh C.M."/>
            <person name="Luo Y.B."/>
            <person name="Tsai W.C."/>
            <person name="Van de Peer Y."/>
            <person name="Liu Z.J."/>
        </authorList>
    </citation>
    <scope>NUCLEOTIDE SEQUENCE [LARGE SCALE GENOMIC DNA]</scope>
    <source>
        <strain evidence="6">cv. Shenzhen</strain>
        <tissue evidence="5">Stem</tissue>
    </source>
</reference>
<dbReference type="InterPro" id="IPR035513">
    <property type="entry name" value="Invertase/methylesterase_inhib"/>
</dbReference>
<evidence type="ECO:0000256" key="4">
    <source>
        <dbReference type="SAM" id="SignalP"/>
    </source>
</evidence>
<evidence type="ECO:0000313" key="5">
    <source>
        <dbReference type="EMBL" id="PKA60665.1"/>
    </source>
</evidence>
<feature type="chain" id="PRO_5014193045" evidence="4">
    <location>
        <begin position="26"/>
        <end position="116"/>
    </location>
</feature>
<accession>A0A2I0AYQ1</accession>
<organism evidence="5 6">
    <name type="scientific">Apostasia shenzhenica</name>
    <dbReference type="NCBI Taxonomy" id="1088818"/>
    <lineage>
        <taxon>Eukaryota</taxon>
        <taxon>Viridiplantae</taxon>
        <taxon>Streptophyta</taxon>
        <taxon>Embryophyta</taxon>
        <taxon>Tracheophyta</taxon>
        <taxon>Spermatophyta</taxon>
        <taxon>Magnoliopsida</taxon>
        <taxon>Liliopsida</taxon>
        <taxon>Asparagales</taxon>
        <taxon>Orchidaceae</taxon>
        <taxon>Apostasioideae</taxon>
        <taxon>Apostasia</taxon>
    </lineage>
</organism>
<feature type="signal peptide" evidence="4">
    <location>
        <begin position="1"/>
        <end position="25"/>
    </location>
</feature>
<evidence type="ECO:0000256" key="3">
    <source>
        <dbReference type="ARBA" id="ARBA00038471"/>
    </source>
</evidence>
<sequence length="116" mass="13138">MAKQLLFFFFFIVVVLFHPVDVVTADIVTDTCWKISHGNFKLSNQFCVSLFNSVPSSHNTDMKGLTLISIQLTTQKAKQVLADIYRFLGKSIETKDYIDAQMALSAAFDARERLRA</sequence>
<comment type="similarity">
    <text evidence="3">Belongs to the PMEI family.</text>
</comment>
<keyword evidence="6" id="KW-1185">Reference proteome</keyword>
<dbReference type="Gene3D" id="1.20.140.40">
    <property type="entry name" value="Invertase/pectin methylesterase inhibitor family protein"/>
    <property type="match status" value="1"/>
</dbReference>
<dbReference type="Proteomes" id="UP000236161">
    <property type="component" value="Unassembled WGS sequence"/>
</dbReference>
<name>A0A2I0AYQ1_9ASPA</name>